<evidence type="ECO:0000256" key="12">
    <source>
        <dbReference type="ARBA" id="ARBA00023204"/>
    </source>
</evidence>
<dbReference type="EMBL" id="MU004238">
    <property type="protein sequence ID" value="KAF2667085.1"/>
    <property type="molecule type" value="Genomic_DNA"/>
</dbReference>
<evidence type="ECO:0000256" key="8">
    <source>
        <dbReference type="ARBA" id="ARBA00022839"/>
    </source>
</evidence>
<comment type="similarity">
    <text evidence="3">Belongs to the XPG/RAD2 endonuclease family. EXO1 subfamily.</text>
</comment>
<evidence type="ECO:0000313" key="16">
    <source>
        <dbReference type="EMBL" id="KAF2667085.1"/>
    </source>
</evidence>
<dbReference type="PANTHER" id="PTHR11081">
    <property type="entry name" value="FLAP ENDONUCLEASE FAMILY MEMBER"/>
    <property type="match status" value="1"/>
</dbReference>
<dbReference type="SMART" id="SM00485">
    <property type="entry name" value="XPGN"/>
    <property type="match status" value="1"/>
</dbReference>
<dbReference type="OrthoDB" id="26491at2759"/>
<protein>
    <submittedName>
        <fullName evidence="16">PIN domain-like protein</fullName>
    </submittedName>
</protein>
<feature type="domain" description="XPG-I" evidence="14">
    <location>
        <begin position="138"/>
        <end position="208"/>
    </location>
</feature>
<dbReference type="CDD" id="cd09857">
    <property type="entry name" value="PIN_EXO1"/>
    <property type="match status" value="1"/>
</dbReference>
<keyword evidence="5" id="KW-0479">Metal-binding</keyword>
<dbReference type="Gene3D" id="1.10.150.20">
    <property type="entry name" value="5' to 3' exonuclease, C-terminal subdomain"/>
    <property type="match status" value="1"/>
</dbReference>
<organism evidence="16 17">
    <name type="scientific">Microthyrium microscopicum</name>
    <dbReference type="NCBI Taxonomy" id="703497"/>
    <lineage>
        <taxon>Eukaryota</taxon>
        <taxon>Fungi</taxon>
        <taxon>Dikarya</taxon>
        <taxon>Ascomycota</taxon>
        <taxon>Pezizomycotina</taxon>
        <taxon>Dothideomycetes</taxon>
        <taxon>Dothideomycetes incertae sedis</taxon>
        <taxon>Microthyriales</taxon>
        <taxon>Microthyriaceae</taxon>
        <taxon>Microthyrium</taxon>
    </lineage>
</organism>
<comment type="subcellular location">
    <subcellularLocation>
        <location evidence="2">Nucleus</location>
    </subcellularLocation>
</comment>
<accession>A0A6A6U492</accession>
<dbReference type="Gene3D" id="3.40.50.1010">
    <property type="entry name" value="5'-nuclease"/>
    <property type="match status" value="1"/>
</dbReference>
<evidence type="ECO:0000256" key="2">
    <source>
        <dbReference type="ARBA" id="ARBA00004123"/>
    </source>
</evidence>
<evidence type="ECO:0000256" key="10">
    <source>
        <dbReference type="ARBA" id="ARBA00022881"/>
    </source>
</evidence>
<sequence>MGISGLLPLLKSIQKPTHLRKFAGQTIGIDAYGWLHRGTTACAVQLALGQHTTKYVEFAMNRVRMLLHFGIIPYIVFDGDYLPSKACTEKDRLKRREESKKLGLELLRLGKTAQAQQELQKAVDVTPEMAGLLIRELKRANIKYVVAPYEADSQLAYLERHGHIQGIISEDSDLLVFGARCLLTKLDQYGECVMIRRDDFTACREVSLVGWTDQDFRRMAILSGCDYLDNIDQLGLKTAHRLLRKHKTIERVLQAVRLEGKLKVPQEYLIDFVQAENTFLYQWVFCPSQKAMVNLSSPGQHVDIASMEFLGRFVEPAIAAGVAGGDLNPHTKKPLILQSEIITTPKYGFTRKENQVENLDTKKNMTLDAFFKSRQPLAELDPNSFILTPRQEEQARRASNSSWQPQTAPILLQSEIPVSNSITHVRRNEVSVSTTPATNPSKRQKLSNGVETTIIPHSSTIAEVMTGSSRFFAKSEKKKRKRRSTDFTVFSDDSVDEAMLSLPLNHLPNVEVPVKSKATCEPNELVVGDESQITLVEASPTETLRNDFEDIDDTLVDLGLSKDKSPAGCFDKYLLSDVKVMRKKSLEKYTNTSQLNNPGICGNQHDSLPLQPDDELDISDMTWAEASQVIVVPASDPIEHPPISHALGLQGSEDLIVSESEDEEFDGKTRKPALDLRRFAFTAT</sequence>
<dbReference type="FunFam" id="3.40.50.1010:FF:000002">
    <property type="entry name" value="Exonuclease 1, putative"/>
    <property type="match status" value="1"/>
</dbReference>
<dbReference type="InterPro" id="IPR006084">
    <property type="entry name" value="XPG/Rad2"/>
</dbReference>
<dbReference type="InterPro" id="IPR006085">
    <property type="entry name" value="XPG_DNA_repair_N"/>
</dbReference>
<dbReference type="AlphaFoldDB" id="A0A6A6U492"/>
<dbReference type="SUPFAM" id="SSF88723">
    <property type="entry name" value="PIN domain-like"/>
    <property type="match status" value="1"/>
</dbReference>
<dbReference type="GO" id="GO:0017108">
    <property type="term" value="F:5'-flap endonuclease activity"/>
    <property type="evidence" value="ECO:0007669"/>
    <property type="project" value="TreeGrafter"/>
</dbReference>
<evidence type="ECO:0000256" key="6">
    <source>
        <dbReference type="ARBA" id="ARBA00022763"/>
    </source>
</evidence>
<dbReference type="PANTHER" id="PTHR11081:SF65">
    <property type="entry name" value="DNA DAMAGE-INDUCIBLE PROTEIN DIN7-RELATED"/>
    <property type="match status" value="1"/>
</dbReference>
<dbReference type="GO" id="GO:0046872">
    <property type="term" value="F:metal ion binding"/>
    <property type="evidence" value="ECO:0007669"/>
    <property type="project" value="UniProtKB-KW"/>
</dbReference>
<dbReference type="InterPro" id="IPR006086">
    <property type="entry name" value="XPG-I_dom"/>
</dbReference>
<keyword evidence="13" id="KW-0539">Nucleus</keyword>
<keyword evidence="8" id="KW-0269">Exonuclease</keyword>
<dbReference type="InterPro" id="IPR044752">
    <property type="entry name" value="PIN-like_EXO1"/>
</dbReference>
<feature type="domain" description="XPG N-terminal" evidence="15">
    <location>
        <begin position="1"/>
        <end position="99"/>
    </location>
</feature>
<name>A0A6A6U492_9PEZI</name>
<evidence type="ECO:0000256" key="5">
    <source>
        <dbReference type="ARBA" id="ARBA00022723"/>
    </source>
</evidence>
<keyword evidence="11" id="KW-0238">DNA-binding</keyword>
<comment type="cofactor">
    <cofactor evidence="1">
        <name>Mg(2+)</name>
        <dbReference type="ChEBI" id="CHEBI:18420"/>
    </cofactor>
</comment>
<gene>
    <name evidence="16" type="ORF">BT63DRAFT_427503</name>
</gene>
<dbReference type="PRINTS" id="PR00853">
    <property type="entry name" value="XPGRADSUPER"/>
</dbReference>
<proteinExistence type="inferred from homology"/>
<dbReference type="GO" id="GO:0005634">
    <property type="term" value="C:nucleus"/>
    <property type="evidence" value="ECO:0007669"/>
    <property type="project" value="UniProtKB-SubCell"/>
</dbReference>
<dbReference type="SMART" id="SM00484">
    <property type="entry name" value="XPGI"/>
    <property type="match status" value="1"/>
</dbReference>
<evidence type="ECO:0000256" key="9">
    <source>
        <dbReference type="ARBA" id="ARBA00022842"/>
    </source>
</evidence>
<keyword evidence="9" id="KW-0460">Magnesium</keyword>
<evidence type="ECO:0000313" key="17">
    <source>
        <dbReference type="Proteomes" id="UP000799302"/>
    </source>
</evidence>
<dbReference type="InterPro" id="IPR008918">
    <property type="entry name" value="HhH2"/>
</dbReference>
<keyword evidence="4" id="KW-0540">Nuclease</keyword>
<dbReference type="SUPFAM" id="SSF47807">
    <property type="entry name" value="5' to 3' exonuclease, C-terminal subdomain"/>
    <property type="match status" value="1"/>
</dbReference>
<keyword evidence="6" id="KW-0227">DNA damage</keyword>
<evidence type="ECO:0000256" key="7">
    <source>
        <dbReference type="ARBA" id="ARBA00022801"/>
    </source>
</evidence>
<dbReference type="GO" id="GO:0035312">
    <property type="term" value="F:5'-3' DNA exonuclease activity"/>
    <property type="evidence" value="ECO:0007669"/>
    <property type="project" value="InterPro"/>
</dbReference>
<evidence type="ECO:0000259" key="14">
    <source>
        <dbReference type="SMART" id="SM00484"/>
    </source>
</evidence>
<evidence type="ECO:0000256" key="11">
    <source>
        <dbReference type="ARBA" id="ARBA00023125"/>
    </source>
</evidence>
<dbReference type="CDD" id="cd09908">
    <property type="entry name" value="H3TH_EXO1"/>
    <property type="match status" value="1"/>
</dbReference>
<reference evidence="16" key="1">
    <citation type="journal article" date="2020" name="Stud. Mycol.">
        <title>101 Dothideomycetes genomes: a test case for predicting lifestyles and emergence of pathogens.</title>
        <authorList>
            <person name="Haridas S."/>
            <person name="Albert R."/>
            <person name="Binder M."/>
            <person name="Bloem J."/>
            <person name="Labutti K."/>
            <person name="Salamov A."/>
            <person name="Andreopoulos B."/>
            <person name="Baker S."/>
            <person name="Barry K."/>
            <person name="Bills G."/>
            <person name="Bluhm B."/>
            <person name="Cannon C."/>
            <person name="Castanera R."/>
            <person name="Culley D."/>
            <person name="Daum C."/>
            <person name="Ezra D."/>
            <person name="Gonzalez J."/>
            <person name="Henrissat B."/>
            <person name="Kuo A."/>
            <person name="Liang C."/>
            <person name="Lipzen A."/>
            <person name="Lutzoni F."/>
            <person name="Magnuson J."/>
            <person name="Mondo S."/>
            <person name="Nolan M."/>
            <person name="Ohm R."/>
            <person name="Pangilinan J."/>
            <person name="Park H.-J."/>
            <person name="Ramirez L."/>
            <person name="Alfaro M."/>
            <person name="Sun H."/>
            <person name="Tritt A."/>
            <person name="Yoshinaga Y."/>
            <person name="Zwiers L.-H."/>
            <person name="Turgeon B."/>
            <person name="Goodwin S."/>
            <person name="Spatafora J."/>
            <person name="Crous P."/>
            <person name="Grigoriev I."/>
        </authorList>
    </citation>
    <scope>NUCLEOTIDE SEQUENCE</scope>
    <source>
        <strain evidence="16">CBS 115976</strain>
    </source>
</reference>
<keyword evidence="7" id="KW-0378">Hydrolase</keyword>
<dbReference type="GO" id="GO:0003677">
    <property type="term" value="F:DNA binding"/>
    <property type="evidence" value="ECO:0007669"/>
    <property type="project" value="UniProtKB-KW"/>
</dbReference>
<keyword evidence="12" id="KW-0234">DNA repair</keyword>
<dbReference type="Pfam" id="PF00752">
    <property type="entry name" value="XPG_N"/>
    <property type="match status" value="1"/>
</dbReference>
<dbReference type="GO" id="GO:0006281">
    <property type="term" value="P:DNA repair"/>
    <property type="evidence" value="ECO:0007669"/>
    <property type="project" value="UniProtKB-KW"/>
</dbReference>
<dbReference type="Proteomes" id="UP000799302">
    <property type="component" value="Unassembled WGS sequence"/>
</dbReference>
<dbReference type="InterPro" id="IPR029060">
    <property type="entry name" value="PIN-like_dom_sf"/>
</dbReference>
<evidence type="ECO:0000256" key="3">
    <source>
        <dbReference type="ARBA" id="ARBA00010563"/>
    </source>
</evidence>
<keyword evidence="17" id="KW-1185">Reference proteome</keyword>
<dbReference type="Pfam" id="PF00867">
    <property type="entry name" value="XPG_I"/>
    <property type="match status" value="1"/>
</dbReference>
<dbReference type="SMART" id="SM00279">
    <property type="entry name" value="HhH2"/>
    <property type="match status" value="1"/>
</dbReference>
<dbReference type="InterPro" id="IPR037315">
    <property type="entry name" value="EXO1_H3TH"/>
</dbReference>
<dbReference type="FunFam" id="1.10.150.20:FF:000011">
    <property type="entry name" value="exonuclease 1"/>
    <property type="match status" value="1"/>
</dbReference>
<evidence type="ECO:0000259" key="15">
    <source>
        <dbReference type="SMART" id="SM00485"/>
    </source>
</evidence>
<evidence type="ECO:0000256" key="1">
    <source>
        <dbReference type="ARBA" id="ARBA00001946"/>
    </source>
</evidence>
<dbReference type="InterPro" id="IPR036279">
    <property type="entry name" value="5-3_exonuclease_C_sf"/>
</dbReference>
<evidence type="ECO:0000256" key="4">
    <source>
        <dbReference type="ARBA" id="ARBA00022722"/>
    </source>
</evidence>
<dbReference type="InterPro" id="IPR019974">
    <property type="entry name" value="XPG_CS"/>
</dbReference>
<keyword evidence="10" id="KW-0267">Excision nuclease</keyword>
<evidence type="ECO:0000256" key="13">
    <source>
        <dbReference type="ARBA" id="ARBA00023242"/>
    </source>
</evidence>
<dbReference type="PROSITE" id="PS00841">
    <property type="entry name" value="XPG_1"/>
    <property type="match status" value="1"/>
</dbReference>